<name>A0A974CN54_XENLA</name>
<evidence type="ECO:0000313" key="4">
    <source>
        <dbReference type="EMBL" id="OCT75311.1"/>
    </source>
</evidence>
<dbReference type="Pfam" id="PF00735">
    <property type="entry name" value="Septin"/>
    <property type="match status" value="1"/>
</dbReference>
<proteinExistence type="inferred from homology"/>
<dbReference type="AlphaFoldDB" id="A0A974CN54"/>
<evidence type="ECO:0000259" key="3">
    <source>
        <dbReference type="Pfam" id="PF00735"/>
    </source>
</evidence>
<dbReference type="Gene3D" id="3.40.50.300">
    <property type="entry name" value="P-loop containing nucleotide triphosphate hydrolases"/>
    <property type="match status" value="1"/>
</dbReference>
<feature type="compositionally biased region" description="Basic and acidic residues" evidence="2">
    <location>
        <begin position="1"/>
        <end position="15"/>
    </location>
</feature>
<dbReference type="Proteomes" id="UP000694892">
    <property type="component" value="Chromosome 6L"/>
</dbReference>
<dbReference type="SUPFAM" id="SSF52540">
    <property type="entry name" value="P-loop containing nucleoside triphosphate hydrolases"/>
    <property type="match status" value="2"/>
</dbReference>
<dbReference type="PANTHER" id="PTHR32046:SF15">
    <property type="match status" value="1"/>
</dbReference>
<accession>A0A974CN54</accession>
<sequence>MEHLKTGLAEKDKKPKAGKGSPSSSQDVKAKGPAQKDKNPRPGKVNHSFFQDLKEKAQGLYKDSNSKDGNADRPLFLRKPSLFKPNANLQKGGHPVYNLILTRSHTDGQYKKYSFGHADLRKQKKVIMMVGETGSGKTTLINFLVNYILGVKSEDEYRYILIDEKLNQSQAHSQTSDVTIYQLNHMVGFRVSYSLAIIDTLGFGDTRGMEQDKLTMEKLKECFSSMWGINHINGIYFVVKASTNRLTISQTYVFNSVLSLFGRDIKDNIQICATFADAKKPKVLQALIEANVLFVGKSSGTPVCYKFNNNSLYANSDDDDDDEEDTSEAFQKCWNKGFKSAEKMFDALENLDSKSLMLTKEVLMERAQLEITMEGLSIKIQQAALKEIEMARCEQVLRQHDKEIQDNENFEYDQWVTIKMKIAADKNAINCRECEDTCHYPCRVAIDRMVGLCRVFTMNKICRLCEHNVSSHFTEKQKWEHVEEKVKKKYVDLKHKYQKACKERLTTEMVLENLLRESNEVEAEKMILIERAAQCLHRLETIALNPNPLSTLDYINLLISTEKCDGKPGFHERIESLEKAKAKIKHLSNHL</sequence>
<feature type="domain" description="Septin-type G" evidence="3">
    <location>
        <begin position="127"/>
        <end position="207"/>
    </location>
</feature>
<dbReference type="OMA" id="YWNVHFN"/>
<reference evidence="5" key="1">
    <citation type="journal article" date="2016" name="Nature">
        <title>Genome evolution in the allotetraploid frog Xenopus laevis.</title>
        <authorList>
            <person name="Session A.M."/>
            <person name="Uno Y."/>
            <person name="Kwon T."/>
            <person name="Chapman J.A."/>
            <person name="Toyoda A."/>
            <person name="Takahashi S."/>
            <person name="Fukui A."/>
            <person name="Hikosaka A."/>
            <person name="Suzuki A."/>
            <person name="Kondo M."/>
            <person name="van Heeringen S.J."/>
            <person name="Quigley I."/>
            <person name="Heinz S."/>
            <person name="Ogino H."/>
            <person name="Ochi H."/>
            <person name="Hellsten U."/>
            <person name="Lyons J.B."/>
            <person name="Simakov O."/>
            <person name="Putnam N."/>
            <person name="Stites J."/>
            <person name="Kuroki Y."/>
            <person name="Tanaka T."/>
            <person name="Michiue T."/>
            <person name="Watanabe M."/>
            <person name="Bogdanovic O."/>
            <person name="Lister R."/>
            <person name="Georgiou G."/>
            <person name="Paranjpe S.S."/>
            <person name="van Kruijsbergen I."/>
            <person name="Shu S."/>
            <person name="Carlson J."/>
            <person name="Kinoshita T."/>
            <person name="Ohta Y."/>
            <person name="Mawaribuchi S."/>
            <person name="Jenkins J."/>
            <person name="Grimwood J."/>
            <person name="Schmutz J."/>
            <person name="Mitros T."/>
            <person name="Mozaffari S.V."/>
            <person name="Suzuki Y."/>
            <person name="Haramoto Y."/>
            <person name="Yamamoto T.S."/>
            <person name="Takagi C."/>
            <person name="Heald R."/>
            <person name="Miller K."/>
            <person name="Haudenschild C."/>
            <person name="Kitzman J."/>
            <person name="Nakayama T."/>
            <person name="Izutsu Y."/>
            <person name="Robert J."/>
            <person name="Fortriede J."/>
            <person name="Burns K."/>
            <person name="Lotay V."/>
            <person name="Karimi K."/>
            <person name="Yasuoka Y."/>
            <person name="Dichmann D.S."/>
            <person name="Flajnik M.F."/>
            <person name="Houston D.W."/>
            <person name="Shendure J."/>
            <person name="DuPasquier L."/>
            <person name="Vize P.D."/>
            <person name="Zorn A.M."/>
            <person name="Ito M."/>
            <person name="Marcotte E.M."/>
            <person name="Wallingford J.B."/>
            <person name="Ito Y."/>
            <person name="Asashima M."/>
            <person name="Ueno N."/>
            <person name="Matsuda Y."/>
            <person name="Veenstra G.J."/>
            <person name="Fujiyama A."/>
            <person name="Harland R.M."/>
            <person name="Taira M."/>
            <person name="Rokhsar D.S."/>
        </authorList>
    </citation>
    <scope>NUCLEOTIDE SEQUENCE [LARGE SCALE GENOMIC DNA]</scope>
    <source>
        <strain evidence="5">J</strain>
    </source>
</reference>
<evidence type="ECO:0000256" key="2">
    <source>
        <dbReference type="SAM" id="MobiDB-lite"/>
    </source>
</evidence>
<feature type="compositionally biased region" description="Basic and acidic residues" evidence="2">
    <location>
        <begin position="28"/>
        <end position="40"/>
    </location>
</feature>
<dbReference type="GO" id="GO:0005525">
    <property type="term" value="F:GTP binding"/>
    <property type="evidence" value="ECO:0007669"/>
    <property type="project" value="UniProtKB-KW"/>
</dbReference>
<feature type="region of interest" description="Disordered" evidence="2">
    <location>
        <begin position="1"/>
        <end position="48"/>
    </location>
</feature>
<evidence type="ECO:0000256" key="1">
    <source>
        <dbReference type="RuleBase" id="RU004560"/>
    </source>
</evidence>
<dbReference type="EMBL" id="CM004476">
    <property type="protein sequence ID" value="OCT75311.1"/>
    <property type="molecule type" value="Genomic_DNA"/>
</dbReference>
<dbReference type="InterPro" id="IPR027417">
    <property type="entry name" value="P-loop_NTPase"/>
</dbReference>
<gene>
    <name evidence="4" type="ORF">XELAEV_18030489mg</name>
</gene>
<organism evidence="4 5">
    <name type="scientific">Xenopus laevis</name>
    <name type="common">African clawed frog</name>
    <dbReference type="NCBI Taxonomy" id="8355"/>
    <lineage>
        <taxon>Eukaryota</taxon>
        <taxon>Metazoa</taxon>
        <taxon>Chordata</taxon>
        <taxon>Craniata</taxon>
        <taxon>Vertebrata</taxon>
        <taxon>Euteleostomi</taxon>
        <taxon>Amphibia</taxon>
        <taxon>Batrachia</taxon>
        <taxon>Anura</taxon>
        <taxon>Pipoidea</taxon>
        <taxon>Pipidae</taxon>
        <taxon>Xenopodinae</taxon>
        <taxon>Xenopus</taxon>
        <taxon>Xenopus</taxon>
    </lineage>
</organism>
<dbReference type="InterPro" id="IPR030379">
    <property type="entry name" value="G_SEPTIN_dom"/>
</dbReference>
<comment type="similarity">
    <text evidence="1">Belongs to the TRAFAC class TrmE-Era-EngA-EngB-Septin-like GTPase superfamily. Septin GTPase family.</text>
</comment>
<dbReference type="PANTHER" id="PTHR32046">
    <property type="entry name" value="G DOMAIN-CONTAINING PROTEIN"/>
    <property type="match status" value="1"/>
</dbReference>
<protein>
    <recommendedName>
        <fullName evidence="3">Septin-type G domain-containing protein</fullName>
    </recommendedName>
</protein>
<keyword evidence="1" id="KW-0342">GTP-binding</keyword>
<evidence type="ECO:0000313" key="5">
    <source>
        <dbReference type="Proteomes" id="UP000694892"/>
    </source>
</evidence>
<keyword evidence="1" id="KW-0547">Nucleotide-binding</keyword>